<accession>A0A532V920</accession>
<dbReference type="Proteomes" id="UP000317778">
    <property type="component" value="Unassembled WGS sequence"/>
</dbReference>
<sequence length="147" mass="16482">MSNFKKLTIAALAVIFLIGATPIAAELDGIWEGHGDGTWRPPSGIVPVHPWQTWKGTVENGRFYGEWYDSTGAHGRFQGVIPSLTQEVAYCEGFWTWVDEGCDPPREITVGPFEMDFHYVIETCRGAWWSELTAVPQGHMWGRRTGP</sequence>
<feature type="signal peptide" evidence="1">
    <location>
        <begin position="1"/>
        <end position="25"/>
    </location>
</feature>
<gene>
    <name evidence="2" type="ORF">CEE36_02870</name>
</gene>
<evidence type="ECO:0000313" key="2">
    <source>
        <dbReference type="EMBL" id="TKJ43642.1"/>
    </source>
</evidence>
<comment type="caution">
    <text evidence="2">The sequence shown here is derived from an EMBL/GenBank/DDBJ whole genome shotgun (WGS) entry which is preliminary data.</text>
</comment>
<name>A0A532V920_UNCT6</name>
<evidence type="ECO:0000313" key="3">
    <source>
        <dbReference type="Proteomes" id="UP000317778"/>
    </source>
</evidence>
<organism evidence="2 3">
    <name type="scientific">candidate division TA06 bacterium B3_TA06</name>
    <dbReference type="NCBI Taxonomy" id="2012487"/>
    <lineage>
        <taxon>Bacteria</taxon>
        <taxon>Bacteria division TA06</taxon>
    </lineage>
</organism>
<evidence type="ECO:0000256" key="1">
    <source>
        <dbReference type="SAM" id="SignalP"/>
    </source>
</evidence>
<proteinExistence type="predicted"/>
<reference evidence="2 3" key="1">
    <citation type="submission" date="2017-06" db="EMBL/GenBank/DDBJ databases">
        <title>Novel microbial phyla capable of carbon fixation and sulfur reduction in deep-sea sediments.</title>
        <authorList>
            <person name="Huang J."/>
            <person name="Baker B."/>
            <person name="Wang Y."/>
        </authorList>
    </citation>
    <scope>NUCLEOTIDE SEQUENCE [LARGE SCALE GENOMIC DNA]</scope>
    <source>
        <strain evidence="2">B3_TA06</strain>
    </source>
</reference>
<dbReference type="EMBL" id="NJBO01000003">
    <property type="protein sequence ID" value="TKJ43642.1"/>
    <property type="molecule type" value="Genomic_DNA"/>
</dbReference>
<feature type="chain" id="PRO_5021890868" evidence="1">
    <location>
        <begin position="26"/>
        <end position="147"/>
    </location>
</feature>
<keyword evidence="1" id="KW-0732">Signal</keyword>
<protein>
    <submittedName>
        <fullName evidence="2">Uncharacterized protein</fullName>
    </submittedName>
</protein>
<dbReference type="AlphaFoldDB" id="A0A532V920"/>